<feature type="region of interest" description="Disordered" evidence="4">
    <location>
        <begin position="130"/>
        <end position="194"/>
    </location>
</feature>
<keyword evidence="3" id="KW-0539">Nucleus</keyword>
<feature type="compositionally biased region" description="Acidic residues" evidence="4">
    <location>
        <begin position="182"/>
        <end position="194"/>
    </location>
</feature>
<dbReference type="EMBL" id="CAJPIN010005350">
    <property type="protein sequence ID" value="CAG2057401.1"/>
    <property type="molecule type" value="Genomic_DNA"/>
</dbReference>
<name>A0ABN7NRC2_TIMPD</name>
<dbReference type="InterPro" id="IPR006600">
    <property type="entry name" value="HTH_CenpB_DNA-bd_dom"/>
</dbReference>
<evidence type="ECO:0000313" key="8">
    <source>
        <dbReference type="Proteomes" id="UP001153148"/>
    </source>
</evidence>
<evidence type="ECO:0000256" key="3">
    <source>
        <dbReference type="ARBA" id="ARBA00023242"/>
    </source>
</evidence>
<evidence type="ECO:0008006" key="9">
    <source>
        <dbReference type="Google" id="ProtNLM"/>
    </source>
</evidence>
<evidence type="ECO:0000256" key="4">
    <source>
        <dbReference type="SAM" id="MobiDB-lite"/>
    </source>
</evidence>
<dbReference type="Pfam" id="PF03221">
    <property type="entry name" value="HTH_Tnp_Tc5"/>
    <property type="match status" value="1"/>
</dbReference>
<keyword evidence="8" id="KW-1185">Reference proteome</keyword>
<feature type="domain" description="HTH psq-type" evidence="6">
    <location>
        <begin position="4"/>
        <end position="51"/>
    </location>
</feature>
<organism evidence="7 8">
    <name type="scientific">Timema podura</name>
    <name type="common">Walking stick</name>
    <dbReference type="NCBI Taxonomy" id="61482"/>
    <lineage>
        <taxon>Eukaryota</taxon>
        <taxon>Metazoa</taxon>
        <taxon>Ecdysozoa</taxon>
        <taxon>Arthropoda</taxon>
        <taxon>Hexapoda</taxon>
        <taxon>Insecta</taxon>
        <taxon>Pterygota</taxon>
        <taxon>Neoptera</taxon>
        <taxon>Polyneoptera</taxon>
        <taxon>Phasmatodea</taxon>
        <taxon>Timematodea</taxon>
        <taxon>Timematoidea</taxon>
        <taxon>Timematidae</taxon>
        <taxon>Timema</taxon>
    </lineage>
</organism>
<accession>A0ABN7NRC2</accession>
<dbReference type="Gene3D" id="1.10.10.60">
    <property type="entry name" value="Homeodomain-like"/>
    <property type="match status" value="2"/>
</dbReference>
<feature type="domain" description="HTH CENPB-type" evidence="5">
    <location>
        <begin position="69"/>
        <end position="103"/>
    </location>
</feature>
<evidence type="ECO:0000259" key="6">
    <source>
        <dbReference type="Pfam" id="PF04218"/>
    </source>
</evidence>
<dbReference type="InterPro" id="IPR009057">
    <property type="entry name" value="Homeodomain-like_sf"/>
</dbReference>
<evidence type="ECO:0000256" key="2">
    <source>
        <dbReference type="ARBA" id="ARBA00023125"/>
    </source>
</evidence>
<evidence type="ECO:0000256" key="1">
    <source>
        <dbReference type="ARBA" id="ARBA00004123"/>
    </source>
</evidence>
<dbReference type="Pfam" id="PF04218">
    <property type="entry name" value="CENP-B_N"/>
    <property type="match status" value="1"/>
</dbReference>
<keyword evidence="2" id="KW-0238">DNA-binding</keyword>
<gene>
    <name evidence="7" type="ORF">TPAB3V08_LOCUS4380</name>
</gene>
<sequence>MSGKRTFLTIMKKYEIIQEVDENKIIKTEIALRHGIPKTTLFTILKMREEINEGHNVKDKNLKGVTHANLEQTMLGWFSQLRAQNVLINGPMMQRKADEFALKLALIANCFQHAHFVLPVDEETAVHVHPTAASAEDPDDPPPVDANSQPGPSTEPQYIAADDDITVWGTLDNADIIREQQESSDEEEEEEMEE</sequence>
<reference evidence="7" key="1">
    <citation type="submission" date="2021-03" db="EMBL/GenBank/DDBJ databases">
        <authorList>
            <person name="Tran Van P."/>
        </authorList>
    </citation>
    <scope>NUCLEOTIDE SEQUENCE</scope>
</reference>
<feature type="compositionally biased region" description="Polar residues" evidence="4">
    <location>
        <begin position="147"/>
        <end position="156"/>
    </location>
</feature>
<comment type="caution">
    <text evidence="7">The sequence shown here is derived from an EMBL/GenBank/DDBJ whole genome shotgun (WGS) entry which is preliminary data.</text>
</comment>
<proteinExistence type="predicted"/>
<comment type="subcellular location">
    <subcellularLocation>
        <location evidence="1">Nucleus</location>
    </subcellularLocation>
</comment>
<dbReference type="Proteomes" id="UP001153148">
    <property type="component" value="Unassembled WGS sequence"/>
</dbReference>
<protein>
    <recommendedName>
        <fullName evidence="9">HTH psq-type domain-containing protein</fullName>
    </recommendedName>
</protein>
<evidence type="ECO:0000259" key="5">
    <source>
        <dbReference type="Pfam" id="PF03221"/>
    </source>
</evidence>
<evidence type="ECO:0000313" key="7">
    <source>
        <dbReference type="EMBL" id="CAG2057401.1"/>
    </source>
</evidence>
<dbReference type="InterPro" id="IPR007889">
    <property type="entry name" value="HTH_Psq"/>
</dbReference>
<dbReference type="SUPFAM" id="SSF46689">
    <property type="entry name" value="Homeodomain-like"/>
    <property type="match status" value="1"/>
</dbReference>